<evidence type="ECO:0000256" key="1">
    <source>
        <dbReference type="SAM" id="SignalP"/>
    </source>
</evidence>
<comment type="caution">
    <text evidence="2">The sequence shown here is derived from an EMBL/GenBank/DDBJ whole genome shotgun (WGS) entry which is preliminary data.</text>
</comment>
<evidence type="ECO:0000313" key="3">
    <source>
        <dbReference type="Proteomes" id="UP000676386"/>
    </source>
</evidence>
<dbReference type="Proteomes" id="UP000676386">
    <property type="component" value="Unassembled WGS sequence"/>
</dbReference>
<sequence>MKLTFTGLLFFLFPTTLVAQQSLRGTVADNTTFDPLAGVSLVNITTGKIIITDNSGAFAITAKPGDTLRFSMVGYLPQLVVITKELFSLPSLHIQMKQGVITLQQQLVRGRNYYADSLRLRREYGAYFKKQQDWNFNLLLPPLSKQELRDQFHTVQQGVSIHQLYKNLSFHKNRRREALRKQLLAKEMEDYVSRAYDPAMVQEVTGLSGDSLDYFMTHYRPGPAILGGSTAYELRVYIRQLYRQYQDSIALQGASR</sequence>
<accession>A0ABS5J156</accession>
<gene>
    <name evidence="2" type="ORF">KE626_16515</name>
</gene>
<dbReference type="Pfam" id="PF13715">
    <property type="entry name" value="CarbopepD_reg_2"/>
    <property type="match status" value="1"/>
</dbReference>
<dbReference type="InterPro" id="IPR008969">
    <property type="entry name" value="CarboxyPept-like_regulatory"/>
</dbReference>
<feature type="signal peptide" evidence="1">
    <location>
        <begin position="1"/>
        <end position="19"/>
    </location>
</feature>
<reference evidence="2 3" key="1">
    <citation type="submission" date="2021-04" db="EMBL/GenBank/DDBJ databases">
        <title>Chitinophaga sp. nov., isolated from the rhizosphere soil.</title>
        <authorList>
            <person name="He S."/>
        </authorList>
    </citation>
    <scope>NUCLEOTIDE SEQUENCE [LARGE SCALE GENOMIC DNA]</scope>
    <source>
        <strain evidence="2 3">2R12</strain>
    </source>
</reference>
<feature type="chain" id="PRO_5045562196" evidence="1">
    <location>
        <begin position="20"/>
        <end position="256"/>
    </location>
</feature>
<evidence type="ECO:0000313" key="2">
    <source>
        <dbReference type="EMBL" id="MBS0028925.1"/>
    </source>
</evidence>
<dbReference type="RefSeq" id="WP_211974025.1">
    <property type="nucleotide sequence ID" value="NZ_CBFHAM010000042.1"/>
</dbReference>
<keyword evidence="3" id="KW-1185">Reference proteome</keyword>
<name>A0ABS5J156_9BACT</name>
<dbReference type="EMBL" id="JAGTXB010000007">
    <property type="protein sequence ID" value="MBS0028925.1"/>
    <property type="molecule type" value="Genomic_DNA"/>
</dbReference>
<organism evidence="2 3">
    <name type="scientific">Chitinophaga hostae</name>
    <dbReference type="NCBI Taxonomy" id="2831022"/>
    <lineage>
        <taxon>Bacteria</taxon>
        <taxon>Pseudomonadati</taxon>
        <taxon>Bacteroidota</taxon>
        <taxon>Chitinophagia</taxon>
        <taxon>Chitinophagales</taxon>
        <taxon>Chitinophagaceae</taxon>
        <taxon>Chitinophaga</taxon>
    </lineage>
</organism>
<protein>
    <submittedName>
        <fullName evidence="2">Carboxypeptidase-like regulatory domain-containing protein</fullName>
    </submittedName>
</protein>
<keyword evidence="1" id="KW-0732">Signal</keyword>
<dbReference type="SUPFAM" id="SSF49464">
    <property type="entry name" value="Carboxypeptidase regulatory domain-like"/>
    <property type="match status" value="1"/>
</dbReference>
<proteinExistence type="predicted"/>